<dbReference type="PANTHER" id="PTHR39192">
    <property type="entry name" value="IRON UPTAKE SYSTEM COMPONENT EFEO"/>
    <property type="match status" value="1"/>
</dbReference>
<dbReference type="PANTHER" id="PTHR39192:SF1">
    <property type="entry name" value="IRON UPTAKE SYSTEM COMPONENT EFEO"/>
    <property type="match status" value="1"/>
</dbReference>
<dbReference type="InterPro" id="IPR053377">
    <property type="entry name" value="Iron_uptake_EfeM/EfeO"/>
</dbReference>
<dbReference type="eggNOG" id="COG2822">
    <property type="taxonomic scope" value="Bacteria"/>
</dbReference>
<evidence type="ECO:0000256" key="2">
    <source>
        <dbReference type="ARBA" id="ARBA00005989"/>
    </source>
</evidence>
<dbReference type="InterPro" id="IPR038352">
    <property type="entry name" value="Imelysin_sf"/>
</dbReference>
<keyword evidence="7" id="KW-1185">Reference proteome</keyword>
<dbReference type="GO" id="GO:0042597">
    <property type="term" value="C:periplasmic space"/>
    <property type="evidence" value="ECO:0007669"/>
    <property type="project" value="UniProtKB-SubCell"/>
</dbReference>
<dbReference type="AlphaFoldDB" id="A0LRA3"/>
<organism evidence="6 7">
    <name type="scientific">Acidothermus cellulolyticus (strain ATCC 43068 / DSM 8971 / 11B)</name>
    <dbReference type="NCBI Taxonomy" id="351607"/>
    <lineage>
        <taxon>Bacteria</taxon>
        <taxon>Bacillati</taxon>
        <taxon>Actinomycetota</taxon>
        <taxon>Actinomycetes</taxon>
        <taxon>Acidothermales</taxon>
        <taxon>Acidothermaceae</taxon>
        <taxon>Acidothermus</taxon>
    </lineage>
</organism>
<evidence type="ECO:0000259" key="4">
    <source>
        <dbReference type="Pfam" id="PF09375"/>
    </source>
</evidence>
<accession>A0LRA3</accession>
<dbReference type="Pfam" id="PF09375">
    <property type="entry name" value="Peptidase_M75"/>
    <property type="match status" value="1"/>
</dbReference>
<dbReference type="InterPro" id="IPR028096">
    <property type="entry name" value="EfeO_Cupredoxin"/>
</dbReference>
<dbReference type="RefSeq" id="WP_011719027.1">
    <property type="nucleotide sequence ID" value="NC_008578.1"/>
</dbReference>
<feature type="domain" description="Imelysin-like" evidence="4">
    <location>
        <begin position="150"/>
        <end position="379"/>
    </location>
</feature>
<dbReference type="HOGENOM" id="CLU_050342_2_1_11"/>
<evidence type="ECO:0000259" key="5">
    <source>
        <dbReference type="Pfam" id="PF13473"/>
    </source>
</evidence>
<dbReference type="Proteomes" id="UP000008221">
    <property type="component" value="Chromosome"/>
</dbReference>
<dbReference type="OrthoDB" id="7348379at2"/>
<evidence type="ECO:0000313" key="6">
    <source>
        <dbReference type="EMBL" id="ABK51963.1"/>
    </source>
</evidence>
<sequence>MASVRRFGPAGGVRRFGLVGGVVLALVSGCSSDSGGTTPRGIGTDAGTRNVNIVVTAEGCPPSPARVDAGLIRFHVRNQNASAVTEAELLAGSTILGEKENLVPGLDGTFTLRLQHGRYTVYCPNAKQPRSDFVVTGENASPTAAAATEAAARYHQFVVGQVQALVTGTATFCAAVKAGDLAAARRAYPAARWHYEAIEPVAESFGDLDPAIDARLDDVADPAEWTGFHRLEKALWQDDSLAGMTAVADRLQSDVRTLADLVATQTYQPAQIANGAVELLDEIARSKVTGEEERYSHTDLYDIDANLAGSKAAFQAVEPILRERDPALATTIDARFADVEAALRPLARGTGWVSYEAVDAATRRNLAQRIDALAEPLSRVAAVVG</sequence>
<gene>
    <name evidence="6" type="ordered locus">Acel_0189</name>
</gene>
<reference evidence="6 7" key="1">
    <citation type="journal article" date="2009" name="Genome Res.">
        <title>Complete genome of the cellulolytic thermophile Acidothermus cellulolyticus 11B provides insights into its ecophysiological and evolutionary adaptations.</title>
        <authorList>
            <person name="Barabote R.D."/>
            <person name="Xie G."/>
            <person name="Leu D.H."/>
            <person name="Normand P."/>
            <person name="Necsulea A."/>
            <person name="Daubin V."/>
            <person name="Medigue C."/>
            <person name="Adney W.S."/>
            <person name="Xu X.C."/>
            <person name="Lapidus A."/>
            <person name="Parales R.E."/>
            <person name="Detter C."/>
            <person name="Pujic P."/>
            <person name="Bruce D."/>
            <person name="Lavire C."/>
            <person name="Challacombe J.F."/>
            <person name="Brettin T.S."/>
            <person name="Berry A.M."/>
        </authorList>
    </citation>
    <scope>NUCLEOTIDE SEQUENCE [LARGE SCALE GENOMIC DNA]</scope>
    <source>
        <strain evidence="7">ATCC 43068 / DSM 8971 / 11B</strain>
    </source>
</reference>
<dbReference type="Pfam" id="PF13473">
    <property type="entry name" value="Cupredoxin_1"/>
    <property type="match status" value="1"/>
</dbReference>
<evidence type="ECO:0000313" key="7">
    <source>
        <dbReference type="Proteomes" id="UP000008221"/>
    </source>
</evidence>
<name>A0LRA3_ACIC1</name>
<keyword evidence="3" id="KW-0732">Signal</keyword>
<evidence type="ECO:0000256" key="1">
    <source>
        <dbReference type="ARBA" id="ARBA00004418"/>
    </source>
</evidence>
<dbReference type="InterPro" id="IPR034981">
    <property type="entry name" value="Imelysin-like_EfeO/Algp7"/>
</dbReference>
<dbReference type="STRING" id="351607.Acel_0189"/>
<evidence type="ECO:0000256" key="3">
    <source>
        <dbReference type="ARBA" id="ARBA00022729"/>
    </source>
</evidence>
<comment type="similarity">
    <text evidence="2">Belongs to the EfeM/EfeO family.</text>
</comment>
<dbReference type="NCBIfam" id="NF041757">
    <property type="entry name" value="EfeO"/>
    <property type="match status" value="1"/>
</dbReference>
<protein>
    <recommendedName>
        <fullName evidence="8">Iron uptake system component EfeO</fullName>
    </recommendedName>
</protein>
<dbReference type="InterPro" id="IPR018976">
    <property type="entry name" value="Imelysin-like"/>
</dbReference>
<dbReference type="InterPro" id="IPR050894">
    <property type="entry name" value="EfeM/EfeO_iron_uptake"/>
</dbReference>
<feature type="domain" description="EfeO-type cupredoxin-like" evidence="5">
    <location>
        <begin position="45"/>
        <end position="135"/>
    </location>
</feature>
<dbReference type="InParanoid" id="A0LRA3"/>
<dbReference type="PROSITE" id="PS51257">
    <property type="entry name" value="PROKAR_LIPOPROTEIN"/>
    <property type="match status" value="1"/>
</dbReference>
<dbReference type="EMBL" id="CP000481">
    <property type="protein sequence ID" value="ABK51963.1"/>
    <property type="molecule type" value="Genomic_DNA"/>
</dbReference>
<evidence type="ECO:0008006" key="8">
    <source>
        <dbReference type="Google" id="ProtNLM"/>
    </source>
</evidence>
<proteinExistence type="inferred from homology"/>
<dbReference type="eggNOG" id="COG4454">
    <property type="taxonomic scope" value="Bacteria"/>
</dbReference>
<dbReference type="Gene3D" id="1.20.1420.20">
    <property type="entry name" value="M75 peptidase, HXXE motif"/>
    <property type="match status" value="1"/>
</dbReference>
<comment type="subcellular location">
    <subcellularLocation>
        <location evidence="1">Periplasm</location>
    </subcellularLocation>
</comment>
<dbReference type="CDD" id="cd14656">
    <property type="entry name" value="Imelysin-like_EfeO"/>
    <property type="match status" value="1"/>
</dbReference>
<dbReference type="KEGG" id="ace:Acel_0189"/>